<keyword evidence="1" id="KW-1133">Transmembrane helix</keyword>
<feature type="transmembrane region" description="Helical" evidence="1">
    <location>
        <begin position="32"/>
        <end position="52"/>
    </location>
</feature>
<dbReference type="OrthoDB" id="7010027at2"/>
<organism evidence="2 3">
    <name type="scientific">Ectopseudomonas toyotomiensis</name>
    <dbReference type="NCBI Taxonomy" id="554344"/>
    <lineage>
        <taxon>Bacteria</taxon>
        <taxon>Pseudomonadati</taxon>
        <taxon>Pseudomonadota</taxon>
        <taxon>Gammaproteobacteria</taxon>
        <taxon>Pseudomonadales</taxon>
        <taxon>Pseudomonadaceae</taxon>
        <taxon>Ectopseudomonas</taxon>
    </lineage>
</organism>
<reference evidence="3" key="1">
    <citation type="submission" date="2016-10" db="EMBL/GenBank/DDBJ databases">
        <authorList>
            <person name="Varghese N."/>
            <person name="Submissions S."/>
        </authorList>
    </citation>
    <scope>NUCLEOTIDE SEQUENCE [LARGE SCALE GENOMIC DNA]</scope>
    <source>
        <strain evidence="3">JCM 15604</strain>
    </source>
</reference>
<keyword evidence="3" id="KW-1185">Reference proteome</keyword>
<sequence>MNLYDGHRVEDHASFLFDDVLPAVVGYADSQGVPTGVAAFAVFLTMAGIMAIDGVGRDEIIRAINEMRFPADKPQETLQ</sequence>
<evidence type="ECO:0000256" key="1">
    <source>
        <dbReference type="SAM" id="Phobius"/>
    </source>
</evidence>
<gene>
    <name evidence="2" type="ORF">SAMN05216177_11097</name>
</gene>
<proteinExistence type="predicted"/>
<evidence type="ECO:0000313" key="2">
    <source>
        <dbReference type="EMBL" id="SFQ28732.1"/>
    </source>
</evidence>
<dbReference type="AlphaFoldDB" id="A0A1I5X9T2"/>
<accession>A0A1I5X9T2</accession>
<name>A0A1I5X9T2_9GAMM</name>
<keyword evidence="1" id="KW-0812">Transmembrane</keyword>
<dbReference type="RefSeq" id="WP_074917837.1">
    <property type="nucleotide sequence ID" value="NZ_FOXK01000010.1"/>
</dbReference>
<dbReference type="EMBL" id="FOXK01000010">
    <property type="protein sequence ID" value="SFQ28732.1"/>
    <property type="molecule type" value="Genomic_DNA"/>
</dbReference>
<evidence type="ECO:0000313" key="3">
    <source>
        <dbReference type="Proteomes" id="UP000182025"/>
    </source>
</evidence>
<protein>
    <submittedName>
        <fullName evidence="2">Uncharacterized protein</fullName>
    </submittedName>
</protein>
<dbReference type="Proteomes" id="UP000182025">
    <property type="component" value="Unassembled WGS sequence"/>
</dbReference>
<keyword evidence="1" id="KW-0472">Membrane</keyword>